<dbReference type="GO" id="GO:0006508">
    <property type="term" value="P:proteolysis"/>
    <property type="evidence" value="ECO:0007669"/>
    <property type="project" value="UniProtKB-KW"/>
</dbReference>
<comment type="similarity">
    <text evidence="1">Belongs to the peptidase U4 family.</text>
</comment>
<comment type="function">
    <text evidence="1">Probable aspartic protease that is responsible for the proteolytic cleavage of the RNA polymerase sigma E factor (SigE/spoIIGB) to yield the active peptide in the mother cell during sporulation. Responds to a signal from the forespore that is triggered by the extracellular signal protein SpoIIR.</text>
</comment>
<dbReference type="STRING" id="1123350.SAMN02744040_00877"/>
<organism evidence="4 5">
    <name type="scientific">Tepidibacter thalassicus DSM 15285</name>
    <dbReference type="NCBI Taxonomy" id="1123350"/>
    <lineage>
        <taxon>Bacteria</taxon>
        <taxon>Bacillati</taxon>
        <taxon>Bacillota</taxon>
        <taxon>Clostridia</taxon>
        <taxon>Peptostreptococcales</taxon>
        <taxon>Peptostreptococcaceae</taxon>
        <taxon>Tepidibacter</taxon>
    </lineage>
</organism>
<keyword evidence="1" id="KW-0749">Sporulation</keyword>
<dbReference type="OrthoDB" id="2690199at2"/>
<keyword evidence="3" id="KW-0812">Transmembrane</keyword>
<accession>A0A1M5QE96</accession>
<comment type="subcellular location">
    <subcellularLocation>
        <location evidence="1">Cell membrane</location>
    </subcellularLocation>
</comment>
<keyword evidence="1" id="KW-1003">Cell membrane</keyword>
<gene>
    <name evidence="4" type="ORF">SAMN02744040_00877</name>
</gene>
<keyword evidence="1" id="KW-0064">Aspartyl protease</keyword>
<dbReference type="EMBL" id="FQXH01000008">
    <property type="protein sequence ID" value="SHH12221.1"/>
    <property type="molecule type" value="Genomic_DNA"/>
</dbReference>
<feature type="transmembrane region" description="Helical" evidence="3">
    <location>
        <begin position="27"/>
        <end position="49"/>
    </location>
</feature>
<evidence type="ECO:0000256" key="3">
    <source>
        <dbReference type="SAM" id="Phobius"/>
    </source>
</evidence>
<dbReference type="EC" id="3.4.23.-" evidence="1"/>
<dbReference type="AlphaFoldDB" id="A0A1M5QE96"/>
<dbReference type="GO" id="GO:0030436">
    <property type="term" value="P:asexual sporulation"/>
    <property type="evidence" value="ECO:0007669"/>
    <property type="project" value="InterPro"/>
</dbReference>
<keyword evidence="1 3" id="KW-0472">Membrane</keyword>
<dbReference type="Pfam" id="PF03419">
    <property type="entry name" value="Peptidase_U4"/>
    <property type="match status" value="1"/>
</dbReference>
<evidence type="ECO:0000313" key="5">
    <source>
        <dbReference type="Proteomes" id="UP000242520"/>
    </source>
</evidence>
<reference evidence="5" key="1">
    <citation type="submission" date="2016-11" db="EMBL/GenBank/DDBJ databases">
        <authorList>
            <person name="Varghese N."/>
            <person name="Submissions S."/>
        </authorList>
    </citation>
    <scope>NUCLEOTIDE SEQUENCE [LARGE SCALE GENOMIC DNA]</scope>
    <source>
        <strain evidence="5">DSM 15285</strain>
    </source>
</reference>
<dbReference type="Proteomes" id="UP000242520">
    <property type="component" value="Unassembled WGS sequence"/>
</dbReference>
<keyword evidence="5" id="KW-1185">Reference proteome</keyword>
<sequence length="279" mass="32487">MIVYAEYYFFENLLLDYIMIKTTSKILNLYLVRYKALIGALIGAVYSMFYFIPKFYFLYTIIFKIIFSSLIVLVAFEYKNIKQFLRTLFTFYLVSIFLGGSVFFIEYFIGINNITISLIITIVFISYKILSCFYNDLKSLNIFKDIQKEVCVKIEDNILTFKALLDTGNLLKDPITKDPVMIVDVKELEKILPEELVYIDYSIMDFKKVNYLLSKLSIDISNRFRIIPYKIVGNERGLILGIKADYVEVDGNKKGNIILGLSNFAQNDEYNAIINPNFI</sequence>
<feature type="transmembrane region" description="Helical" evidence="3">
    <location>
        <begin position="115"/>
        <end position="134"/>
    </location>
</feature>
<dbReference type="GO" id="GO:0030435">
    <property type="term" value="P:sporulation resulting in formation of a cellular spore"/>
    <property type="evidence" value="ECO:0007669"/>
    <property type="project" value="UniProtKB-KW"/>
</dbReference>
<name>A0A1M5QE96_9FIRM</name>
<feature type="active site" evidence="2">
    <location>
        <position position="166"/>
    </location>
</feature>
<keyword evidence="1" id="KW-0378">Hydrolase</keyword>
<protein>
    <recommendedName>
        <fullName evidence="1">Sporulation sigma-E factor-processing peptidase</fullName>
        <ecNumber evidence="1">3.4.23.-</ecNumber>
    </recommendedName>
    <alternativeName>
        <fullName evidence="1">Membrane-associated aspartic protease</fullName>
    </alternativeName>
    <alternativeName>
        <fullName evidence="1">Stage II sporulation protein GA</fullName>
    </alternativeName>
</protein>
<keyword evidence="3" id="KW-1133">Transmembrane helix</keyword>
<dbReference type="GO" id="GO:0004190">
    <property type="term" value="F:aspartic-type endopeptidase activity"/>
    <property type="evidence" value="ECO:0007669"/>
    <property type="project" value="UniProtKB-KW"/>
</dbReference>
<feature type="transmembrane region" description="Helical" evidence="3">
    <location>
        <begin position="55"/>
        <end position="76"/>
    </location>
</feature>
<evidence type="ECO:0000256" key="1">
    <source>
        <dbReference type="PIRNR" id="PIRNR018571"/>
    </source>
</evidence>
<dbReference type="InterPro" id="IPR005081">
    <property type="entry name" value="SpoIIGA"/>
</dbReference>
<proteinExistence type="inferred from homology"/>
<evidence type="ECO:0000256" key="2">
    <source>
        <dbReference type="PIRSR" id="PIRSR018571-1"/>
    </source>
</evidence>
<dbReference type="GO" id="GO:0005886">
    <property type="term" value="C:plasma membrane"/>
    <property type="evidence" value="ECO:0007669"/>
    <property type="project" value="UniProtKB-SubCell"/>
</dbReference>
<evidence type="ECO:0000313" key="4">
    <source>
        <dbReference type="EMBL" id="SHH12221.1"/>
    </source>
</evidence>
<feature type="transmembrane region" description="Helical" evidence="3">
    <location>
        <begin position="88"/>
        <end position="109"/>
    </location>
</feature>
<dbReference type="PIRSF" id="PIRSF018571">
    <property type="entry name" value="SpoIIGA"/>
    <property type="match status" value="1"/>
</dbReference>
<keyword evidence="1" id="KW-0645">Protease</keyword>
<dbReference type="RefSeq" id="WP_072724036.1">
    <property type="nucleotide sequence ID" value="NZ_FQXH01000008.1"/>
</dbReference>